<dbReference type="AlphaFoldDB" id="A0A1T3NII6"/>
<dbReference type="Proteomes" id="UP000190037">
    <property type="component" value="Unassembled WGS sequence"/>
</dbReference>
<sequence length="146" mass="14890">MTGPRRGSGEGGAGAGIPARTAGARPGQWVAGSVVYGPVTQVSGVVGDVHVTANTGAERALYRVDAFPKEHAAPTVAQARAQPARLLQARYALIDFTGRGAELARLTAWRDGPGAVSVLLVHGAGGQGKTRLAARFAAHTRERSGG</sequence>
<dbReference type="STRING" id="159449.B4N89_46790"/>
<evidence type="ECO:0000313" key="3">
    <source>
        <dbReference type="Proteomes" id="UP000190037"/>
    </source>
</evidence>
<comment type="caution">
    <text evidence="2">The sequence shown here is derived from an EMBL/GenBank/DDBJ whole genome shotgun (WGS) entry which is preliminary data.</text>
</comment>
<evidence type="ECO:0000313" key="2">
    <source>
        <dbReference type="EMBL" id="OPC76525.1"/>
    </source>
</evidence>
<gene>
    <name evidence="2" type="ORF">B4N89_46790</name>
</gene>
<organism evidence="2 3">
    <name type="scientific">Embleya scabrispora</name>
    <dbReference type="NCBI Taxonomy" id="159449"/>
    <lineage>
        <taxon>Bacteria</taxon>
        <taxon>Bacillati</taxon>
        <taxon>Actinomycetota</taxon>
        <taxon>Actinomycetes</taxon>
        <taxon>Kitasatosporales</taxon>
        <taxon>Streptomycetaceae</taxon>
        <taxon>Embleya</taxon>
    </lineage>
</organism>
<proteinExistence type="predicted"/>
<evidence type="ECO:0008006" key="4">
    <source>
        <dbReference type="Google" id="ProtNLM"/>
    </source>
</evidence>
<dbReference type="RefSeq" id="WP_078982804.1">
    <property type="nucleotide sequence ID" value="NZ_MWQN01000006.1"/>
</dbReference>
<protein>
    <recommendedName>
        <fullName evidence="4">Orc1-like AAA ATPase domain-containing protein</fullName>
    </recommendedName>
</protein>
<dbReference type="InterPro" id="IPR027417">
    <property type="entry name" value="P-loop_NTPase"/>
</dbReference>
<reference evidence="2 3" key="1">
    <citation type="submission" date="2017-03" db="EMBL/GenBank/DDBJ databases">
        <title>Draft genome sequence of Streptomyces scabrisporus NF3, endophyte isolated from Amphipterygium adstringens.</title>
        <authorList>
            <person name="Vazquez M."/>
            <person name="Ceapa C.D."/>
            <person name="Rodriguez Luna D."/>
            <person name="Sanchez Esquivel S."/>
        </authorList>
    </citation>
    <scope>NUCLEOTIDE SEQUENCE [LARGE SCALE GENOMIC DNA]</scope>
    <source>
        <strain evidence="2 3">NF3</strain>
    </source>
</reference>
<dbReference type="Gene3D" id="3.40.50.300">
    <property type="entry name" value="P-loop containing nucleotide triphosphate hydrolases"/>
    <property type="match status" value="1"/>
</dbReference>
<dbReference type="EMBL" id="MWQN01000006">
    <property type="protein sequence ID" value="OPC76525.1"/>
    <property type="molecule type" value="Genomic_DNA"/>
</dbReference>
<evidence type="ECO:0000256" key="1">
    <source>
        <dbReference type="SAM" id="MobiDB-lite"/>
    </source>
</evidence>
<keyword evidence="3" id="KW-1185">Reference proteome</keyword>
<accession>A0A1T3NII6</accession>
<feature type="region of interest" description="Disordered" evidence="1">
    <location>
        <begin position="1"/>
        <end position="22"/>
    </location>
</feature>
<dbReference type="OrthoDB" id="3218567at2"/>
<name>A0A1T3NII6_9ACTN</name>